<accession>A0A1M6D0H9</accession>
<evidence type="ECO:0000256" key="1">
    <source>
        <dbReference type="ARBA" id="ARBA00004196"/>
    </source>
</evidence>
<evidence type="ECO:0000259" key="5">
    <source>
        <dbReference type="Pfam" id="PF25967"/>
    </source>
</evidence>
<evidence type="ECO:0000313" key="7">
    <source>
        <dbReference type="EMBL" id="SHI66621.1"/>
    </source>
</evidence>
<dbReference type="NCBIfam" id="TIGR01730">
    <property type="entry name" value="RND_mfp"/>
    <property type="match status" value="1"/>
</dbReference>
<evidence type="ECO:0000256" key="3">
    <source>
        <dbReference type="ARBA" id="ARBA00023054"/>
    </source>
</evidence>
<dbReference type="Proteomes" id="UP000184052">
    <property type="component" value="Unassembled WGS sequence"/>
</dbReference>
<dbReference type="GO" id="GO:0016020">
    <property type="term" value="C:membrane"/>
    <property type="evidence" value="ECO:0007669"/>
    <property type="project" value="InterPro"/>
</dbReference>
<dbReference type="GO" id="GO:0022857">
    <property type="term" value="F:transmembrane transporter activity"/>
    <property type="evidence" value="ECO:0007669"/>
    <property type="project" value="InterPro"/>
</dbReference>
<dbReference type="SUPFAM" id="SSF111369">
    <property type="entry name" value="HlyD-like secretion proteins"/>
    <property type="match status" value="1"/>
</dbReference>
<evidence type="ECO:0000256" key="4">
    <source>
        <dbReference type="SAM" id="SignalP"/>
    </source>
</evidence>
<feature type="domain" description="YknX-like beta-barrel" evidence="6">
    <location>
        <begin position="390"/>
        <end position="458"/>
    </location>
</feature>
<feature type="chain" id="PRO_5012251878" evidence="4">
    <location>
        <begin position="23"/>
        <end position="550"/>
    </location>
</feature>
<feature type="signal peptide" evidence="4">
    <location>
        <begin position="1"/>
        <end position="22"/>
    </location>
</feature>
<evidence type="ECO:0000259" key="6">
    <source>
        <dbReference type="Pfam" id="PF25990"/>
    </source>
</evidence>
<dbReference type="EMBL" id="FQZL01000006">
    <property type="protein sequence ID" value="SHI66621.1"/>
    <property type="molecule type" value="Genomic_DNA"/>
</dbReference>
<dbReference type="InterPro" id="IPR006143">
    <property type="entry name" value="RND_pump_MFP"/>
</dbReference>
<dbReference type="AlphaFoldDB" id="A0A1M6D0H9"/>
<feature type="domain" description="Multidrug resistance protein MdtA-like C-terminal permuted SH3" evidence="5">
    <location>
        <begin position="472"/>
        <end position="527"/>
    </location>
</feature>
<dbReference type="OrthoDB" id="1695729at2"/>
<dbReference type="Gene3D" id="2.40.420.20">
    <property type="match status" value="1"/>
</dbReference>
<comment type="similarity">
    <text evidence="2">Belongs to the membrane fusion protein (MFP) (TC 8.A.1) family.</text>
</comment>
<keyword evidence="4" id="KW-0732">Signal</keyword>
<dbReference type="Pfam" id="PF25967">
    <property type="entry name" value="RND-MFP_C"/>
    <property type="match status" value="1"/>
</dbReference>
<dbReference type="InterPro" id="IPR058636">
    <property type="entry name" value="Beta-barrel_YknX"/>
</dbReference>
<proteinExistence type="inferred from homology"/>
<evidence type="ECO:0000313" key="8">
    <source>
        <dbReference type="Proteomes" id="UP000184052"/>
    </source>
</evidence>
<dbReference type="InterPro" id="IPR050465">
    <property type="entry name" value="UPF0194_transport"/>
</dbReference>
<sequence length="550" mass="60490">MLKKFIPIMLILALAFAGISYAVNELMPGNNEDEINKIVYSTDPVIKGDINVGVNTSGQLNASYGGGIRVPEASSPEFYGITYVIEEFLVEEGDSLKADEPVIRLSSNDLETRIDDLKVNLENKKDYLAQLLGIDARDVENVNPYDGIVIVSPIDGRVTELQASEGEELDGLIANIINDSEIKISFKVLESEYSNVYEGQRILLKFPYFEGYYEGKITDLNPNSVPNDDTEFGLSYVHWGEITAPNPGLVQTNMTASISTPISDDVNLPKFTLSESGKVESYGKEKKIFKNSISSDEITVTEVLVNEMDYVEKGQAIVKLAGADVRIMIQEKLDEINEIKRTIAKAQEMKGNMTILSPMDGVVSGFWRTQGETISPGDWIGDIFNTNNMRVWTQVDDIDVVYIKQDAPVNVTIDALPGEEFEGVVTRVSQSGKDSSGIIKYSVDIEVSGSGELRPGMMAQCFIDAGESLDTMLVPIEAVFEEDGITKVEILNEDESVETVSIETGLMNDRYVEILSGLEEGDLVITGSSSDLLPSEHIKDNNTFIPESNN</sequence>
<evidence type="ECO:0000256" key="2">
    <source>
        <dbReference type="ARBA" id="ARBA00009477"/>
    </source>
</evidence>
<dbReference type="Gene3D" id="2.40.50.100">
    <property type="match status" value="1"/>
</dbReference>
<reference evidence="7 8" key="1">
    <citation type="submission" date="2016-11" db="EMBL/GenBank/DDBJ databases">
        <authorList>
            <person name="Jaros S."/>
            <person name="Januszkiewicz K."/>
            <person name="Wedrychowicz H."/>
        </authorList>
    </citation>
    <scope>NUCLEOTIDE SEQUENCE [LARGE SCALE GENOMIC DNA]</scope>
    <source>
        <strain evidence="7 8">DSM 17477</strain>
    </source>
</reference>
<dbReference type="PANTHER" id="PTHR32347">
    <property type="entry name" value="EFFLUX SYSTEM COMPONENT YKNX-RELATED"/>
    <property type="match status" value="1"/>
</dbReference>
<dbReference type="Gene3D" id="2.40.30.170">
    <property type="match status" value="1"/>
</dbReference>
<name>A0A1M6D0H9_9FIRM</name>
<gene>
    <name evidence="7" type="ORF">SAMN02745751_00737</name>
</gene>
<keyword evidence="8" id="KW-1185">Reference proteome</keyword>
<organism evidence="7 8">
    <name type="scientific">Dethiosulfatibacter aminovorans DSM 17477</name>
    <dbReference type="NCBI Taxonomy" id="1121476"/>
    <lineage>
        <taxon>Bacteria</taxon>
        <taxon>Bacillati</taxon>
        <taxon>Bacillota</taxon>
        <taxon>Tissierellia</taxon>
        <taxon>Dethiosulfatibacter</taxon>
    </lineage>
</organism>
<protein>
    <submittedName>
        <fullName evidence="7">RND family efflux transporter, MFP subunit</fullName>
    </submittedName>
</protein>
<dbReference type="RefSeq" id="WP_073047344.1">
    <property type="nucleotide sequence ID" value="NZ_FQZL01000006.1"/>
</dbReference>
<dbReference type="Pfam" id="PF25990">
    <property type="entry name" value="Beta-barrel_YknX"/>
    <property type="match status" value="1"/>
</dbReference>
<dbReference type="PRINTS" id="PR01490">
    <property type="entry name" value="RTXTOXIND"/>
</dbReference>
<dbReference type="STRING" id="1121476.SAMN02745751_00737"/>
<dbReference type="InterPro" id="IPR058627">
    <property type="entry name" value="MdtA-like_C"/>
</dbReference>
<comment type="subcellular location">
    <subcellularLocation>
        <location evidence="1">Cell envelope</location>
    </subcellularLocation>
</comment>
<keyword evidence="3" id="KW-0175">Coiled coil</keyword>
<dbReference type="GO" id="GO:0030313">
    <property type="term" value="C:cell envelope"/>
    <property type="evidence" value="ECO:0007669"/>
    <property type="project" value="UniProtKB-SubCell"/>
</dbReference>